<keyword evidence="2" id="KW-1185">Reference proteome</keyword>
<feature type="non-terminal residue" evidence="1">
    <location>
        <position position="1"/>
    </location>
</feature>
<name>A0A0F4GE30_9PEZI</name>
<dbReference type="Proteomes" id="UP000033647">
    <property type="component" value="Unassembled WGS sequence"/>
</dbReference>
<dbReference type="AlphaFoldDB" id="A0A0F4GE30"/>
<evidence type="ECO:0000313" key="1">
    <source>
        <dbReference type="EMBL" id="KJX95686.1"/>
    </source>
</evidence>
<dbReference type="EMBL" id="LAFY01003069">
    <property type="protein sequence ID" value="KJX95686.1"/>
    <property type="molecule type" value="Genomic_DNA"/>
</dbReference>
<proteinExistence type="predicted"/>
<reference evidence="1 2" key="1">
    <citation type="submission" date="2015-03" db="EMBL/GenBank/DDBJ databases">
        <title>RNA-seq based gene annotation and comparative genomics of four Zymoseptoria species reveal species-specific pathogenicity related genes and transposable element activity.</title>
        <authorList>
            <person name="Grandaubert J."/>
            <person name="Bhattacharyya A."/>
            <person name="Stukenbrock E.H."/>
        </authorList>
    </citation>
    <scope>NUCLEOTIDE SEQUENCE [LARGE SCALE GENOMIC DNA]</scope>
    <source>
        <strain evidence="1 2">Zb18110</strain>
    </source>
</reference>
<organism evidence="1 2">
    <name type="scientific">Zymoseptoria brevis</name>
    <dbReference type="NCBI Taxonomy" id="1047168"/>
    <lineage>
        <taxon>Eukaryota</taxon>
        <taxon>Fungi</taxon>
        <taxon>Dikarya</taxon>
        <taxon>Ascomycota</taxon>
        <taxon>Pezizomycotina</taxon>
        <taxon>Dothideomycetes</taxon>
        <taxon>Dothideomycetidae</taxon>
        <taxon>Mycosphaerellales</taxon>
        <taxon>Mycosphaerellaceae</taxon>
        <taxon>Zymoseptoria</taxon>
    </lineage>
</organism>
<accession>A0A0F4GE30</accession>
<evidence type="ECO:0000313" key="2">
    <source>
        <dbReference type="Proteomes" id="UP000033647"/>
    </source>
</evidence>
<sequence length="61" mass="6854">SEINKDIQKLTSEVAKVLSSPQEETPKSLLLSLLQRAQTTLLHTLQGQTVIQRVQEIQKTI</sequence>
<protein>
    <submittedName>
        <fullName evidence="1">Uncharacterized protein</fullName>
    </submittedName>
</protein>
<comment type="caution">
    <text evidence="1">The sequence shown here is derived from an EMBL/GenBank/DDBJ whole genome shotgun (WGS) entry which is preliminary data.</text>
</comment>
<gene>
    <name evidence="1" type="ORF">TI39_contig3095g00001</name>
</gene>